<dbReference type="PANTHER" id="PTHR10655">
    <property type="entry name" value="LYSOPHOSPHOLIPASE-RELATED"/>
    <property type="match status" value="1"/>
</dbReference>
<dbReference type="EMBL" id="CADCVS010000389">
    <property type="protein sequence ID" value="CAA9520796.1"/>
    <property type="molecule type" value="Genomic_DNA"/>
</dbReference>
<dbReference type="InterPro" id="IPR029058">
    <property type="entry name" value="AB_hydrolase_fold"/>
</dbReference>
<dbReference type="PANTHER" id="PTHR10655:SF17">
    <property type="entry name" value="LYSOPHOSPHOLIPASE-LIKE PROTEIN 1"/>
    <property type="match status" value="1"/>
</dbReference>
<dbReference type="InterPro" id="IPR003140">
    <property type="entry name" value="PLipase/COase/thioEstase"/>
</dbReference>
<dbReference type="InterPro" id="IPR050565">
    <property type="entry name" value="LYPA1-2/EST-like"/>
</dbReference>
<dbReference type="Pfam" id="PF02230">
    <property type="entry name" value="Abhydrolase_2"/>
    <property type="match status" value="1"/>
</dbReference>
<dbReference type="GO" id="GO:0016787">
    <property type="term" value="F:hydrolase activity"/>
    <property type="evidence" value="ECO:0007669"/>
    <property type="project" value="UniProtKB-KW"/>
</dbReference>
<sequence>MSDLTFQERPAAGEAEGLLVLHHGRGADEHDLLSLGDTLDPERRLHVAAPRAPLELPGWPGYHWYVVPQVGRPDPDTWHAAFAALSGFHDELWERTGLGPERTVLGGFSMGSVMSYSLGLDASRPAPAGILAFSGFVPVVEGWAPSFADRPGLRAFITHGRRDPIMEVGFGRRASEQLEAGGLAVEYHESDAAHHIDPAHIPAAVDWVGATLART</sequence>
<accession>A0A6J4TDT3</accession>
<evidence type="ECO:0000256" key="2">
    <source>
        <dbReference type="ARBA" id="ARBA00022801"/>
    </source>
</evidence>
<evidence type="ECO:0000256" key="1">
    <source>
        <dbReference type="ARBA" id="ARBA00006499"/>
    </source>
</evidence>
<dbReference type="AlphaFoldDB" id="A0A6J4TDT3"/>
<dbReference type="Gene3D" id="3.40.50.1820">
    <property type="entry name" value="alpha/beta hydrolase"/>
    <property type="match status" value="1"/>
</dbReference>
<feature type="domain" description="Phospholipase/carboxylesterase/thioesterase" evidence="3">
    <location>
        <begin position="13"/>
        <end position="204"/>
    </location>
</feature>
<gene>
    <name evidence="4" type="ORF">AVDCRST_MAG30-3028</name>
</gene>
<dbReference type="SUPFAM" id="SSF53474">
    <property type="entry name" value="alpha/beta-Hydrolases"/>
    <property type="match status" value="1"/>
</dbReference>
<evidence type="ECO:0000313" key="4">
    <source>
        <dbReference type="EMBL" id="CAA9520796.1"/>
    </source>
</evidence>
<organism evidence="4">
    <name type="scientific">uncultured Solirubrobacteraceae bacterium</name>
    <dbReference type="NCBI Taxonomy" id="1162706"/>
    <lineage>
        <taxon>Bacteria</taxon>
        <taxon>Bacillati</taxon>
        <taxon>Actinomycetota</taxon>
        <taxon>Thermoleophilia</taxon>
        <taxon>Solirubrobacterales</taxon>
        <taxon>Solirubrobacteraceae</taxon>
        <taxon>environmental samples</taxon>
    </lineage>
</organism>
<name>A0A6J4TDT3_9ACTN</name>
<protein>
    <recommendedName>
        <fullName evidence="3">Phospholipase/carboxylesterase/thioesterase domain-containing protein</fullName>
    </recommendedName>
</protein>
<proteinExistence type="inferred from homology"/>
<evidence type="ECO:0000259" key="3">
    <source>
        <dbReference type="Pfam" id="PF02230"/>
    </source>
</evidence>
<reference evidence="4" key="1">
    <citation type="submission" date="2020-02" db="EMBL/GenBank/DDBJ databases">
        <authorList>
            <person name="Meier V. D."/>
        </authorList>
    </citation>
    <scope>NUCLEOTIDE SEQUENCE</scope>
    <source>
        <strain evidence="4">AVDCRST_MAG30</strain>
    </source>
</reference>
<keyword evidence="2" id="KW-0378">Hydrolase</keyword>
<comment type="similarity">
    <text evidence="1">Belongs to the AB hydrolase superfamily. AB hydrolase 2 family.</text>
</comment>